<dbReference type="SMART" id="SM00257">
    <property type="entry name" value="LysM"/>
    <property type="match status" value="1"/>
</dbReference>
<keyword evidence="4" id="KW-1185">Reference proteome</keyword>
<keyword evidence="1" id="KW-0732">Signal</keyword>
<dbReference type="PANTHER" id="PTHR21666:SF270">
    <property type="entry name" value="MUREIN HYDROLASE ACTIVATOR ENVC"/>
    <property type="match status" value="1"/>
</dbReference>
<reference evidence="3 4" key="1">
    <citation type="submission" date="2017-11" db="EMBL/GenBank/DDBJ databases">
        <title>Animal gut microbial communities from fecal samples from Wisconsin, USA.</title>
        <authorList>
            <person name="Neumann A."/>
        </authorList>
    </citation>
    <scope>NUCLEOTIDE SEQUENCE [LARGE SCALE GENOMIC DNA]</scope>
    <source>
        <strain evidence="3 4">UWS3</strain>
    </source>
</reference>
<dbReference type="InterPro" id="IPR036779">
    <property type="entry name" value="LysM_dom_sf"/>
</dbReference>
<dbReference type="CDD" id="cd12797">
    <property type="entry name" value="M23_peptidase"/>
    <property type="match status" value="1"/>
</dbReference>
<organism evidence="3 4">
    <name type="scientific">Hallerella succinigenes</name>
    <dbReference type="NCBI Taxonomy" id="1896222"/>
    <lineage>
        <taxon>Bacteria</taxon>
        <taxon>Pseudomonadati</taxon>
        <taxon>Fibrobacterota</taxon>
        <taxon>Fibrobacteria</taxon>
        <taxon>Fibrobacterales</taxon>
        <taxon>Fibrobacteraceae</taxon>
        <taxon>Hallerella</taxon>
    </lineage>
</organism>
<proteinExistence type="predicted"/>
<evidence type="ECO:0000256" key="1">
    <source>
        <dbReference type="SAM" id="SignalP"/>
    </source>
</evidence>
<dbReference type="InterPro" id="IPR018392">
    <property type="entry name" value="LysM"/>
</dbReference>
<dbReference type="Proteomes" id="UP000231134">
    <property type="component" value="Unassembled WGS sequence"/>
</dbReference>
<dbReference type="PROSITE" id="PS51782">
    <property type="entry name" value="LYSM"/>
    <property type="match status" value="1"/>
</dbReference>
<name>A0A2M9AAF2_9BACT</name>
<dbReference type="AlphaFoldDB" id="A0A2M9AAF2"/>
<dbReference type="GO" id="GO:0004222">
    <property type="term" value="F:metalloendopeptidase activity"/>
    <property type="evidence" value="ECO:0007669"/>
    <property type="project" value="TreeGrafter"/>
</dbReference>
<dbReference type="RefSeq" id="WP_277352373.1">
    <property type="nucleotide sequence ID" value="NZ_PGEX01000001.1"/>
</dbReference>
<feature type="signal peptide" evidence="1">
    <location>
        <begin position="1"/>
        <end position="18"/>
    </location>
</feature>
<dbReference type="Gene3D" id="2.70.70.10">
    <property type="entry name" value="Glucose Permease (Domain IIA)"/>
    <property type="match status" value="1"/>
</dbReference>
<protein>
    <submittedName>
        <fullName evidence="3">LysM domain-containing protein</fullName>
    </submittedName>
</protein>
<sequence>MRKTISVITAFFAASAFAAGTYPSEEIVSYSPSVSFILHEDESPVEDSDSNAFAPFLPGFNAGPEGSEPDEFLDEASAIDNMIDSIAEATQIDTVEIDMTQAALPLESTRITSPFGFRHYRIHKGIDIGLRRGDTIRASFPGRVARVRYERRGYGRYIVLDHTGCGVTRTVYAHLSKQYVKVGQIVKAGEVIGLGGSTGRSTGPHLHFEMRVGDTPLNPNDYFDFANHTFVQEKIKLPSVVFEGEYAALQKEASKHRYHKVRRGDTLGKIARKYHTTVSRLRKLNGLGKKSILRIGRIIRCS</sequence>
<evidence type="ECO:0000313" key="3">
    <source>
        <dbReference type="EMBL" id="PJJ42593.1"/>
    </source>
</evidence>
<evidence type="ECO:0000313" key="4">
    <source>
        <dbReference type="Proteomes" id="UP000231134"/>
    </source>
</evidence>
<dbReference type="Pfam" id="PF01476">
    <property type="entry name" value="LysM"/>
    <property type="match status" value="1"/>
</dbReference>
<dbReference type="EMBL" id="PGEX01000001">
    <property type="protein sequence ID" value="PJJ42593.1"/>
    <property type="molecule type" value="Genomic_DNA"/>
</dbReference>
<dbReference type="SUPFAM" id="SSF51261">
    <property type="entry name" value="Duplicated hybrid motif"/>
    <property type="match status" value="1"/>
</dbReference>
<dbReference type="InterPro" id="IPR011055">
    <property type="entry name" value="Dup_hybrid_motif"/>
</dbReference>
<dbReference type="InterPro" id="IPR016047">
    <property type="entry name" value="M23ase_b-sheet_dom"/>
</dbReference>
<gene>
    <name evidence="3" type="ORF">BGX16_2630</name>
</gene>
<feature type="domain" description="LysM" evidence="2">
    <location>
        <begin position="257"/>
        <end position="301"/>
    </location>
</feature>
<dbReference type="InterPro" id="IPR050570">
    <property type="entry name" value="Cell_wall_metabolism_enzyme"/>
</dbReference>
<evidence type="ECO:0000259" key="2">
    <source>
        <dbReference type="PROSITE" id="PS51782"/>
    </source>
</evidence>
<accession>A0A2M9AAF2</accession>
<dbReference type="PANTHER" id="PTHR21666">
    <property type="entry name" value="PEPTIDASE-RELATED"/>
    <property type="match status" value="1"/>
</dbReference>
<dbReference type="Gene3D" id="3.10.350.10">
    <property type="entry name" value="LysM domain"/>
    <property type="match status" value="1"/>
</dbReference>
<dbReference type="SUPFAM" id="SSF54106">
    <property type="entry name" value="LysM domain"/>
    <property type="match status" value="1"/>
</dbReference>
<feature type="chain" id="PRO_5014708780" evidence="1">
    <location>
        <begin position="19"/>
        <end position="302"/>
    </location>
</feature>
<dbReference type="CDD" id="cd00118">
    <property type="entry name" value="LysM"/>
    <property type="match status" value="1"/>
</dbReference>
<dbReference type="Pfam" id="PF01551">
    <property type="entry name" value="Peptidase_M23"/>
    <property type="match status" value="1"/>
</dbReference>
<comment type="caution">
    <text evidence="3">The sequence shown here is derived from an EMBL/GenBank/DDBJ whole genome shotgun (WGS) entry which is preliminary data.</text>
</comment>